<dbReference type="InterPro" id="IPR020806">
    <property type="entry name" value="PKS_PP-bd"/>
</dbReference>
<dbReference type="PANTHER" id="PTHR45527">
    <property type="entry name" value="NONRIBOSOMAL PEPTIDE SYNTHETASE"/>
    <property type="match status" value="1"/>
</dbReference>
<keyword evidence="3" id="KW-0597">Phosphoprotein</keyword>
<evidence type="ECO:0000313" key="6">
    <source>
        <dbReference type="EMBL" id="MFB9686496.1"/>
    </source>
</evidence>
<dbReference type="PANTHER" id="PTHR45527:SF1">
    <property type="entry name" value="FATTY ACID SYNTHASE"/>
    <property type="match status" value="1"/>
</dbReference>
<feature type="compositionally biased region" description="Low complexity" evidence="4">
    <location>
        <begin position="1162"/>
        <end position="1172"/>
    </location>
</feature>
<dbReference type="Proteomes" id="UP001589535">
    <property type="component" value="Unassembled WGS sequence"/>
</dbReference>
<dbReference type="InterPro" id="IPR006162">
    <property type="entry name" value="Ppantetheine_attach_site"/>
</dbReference>
<feature type="domain" description="Carrier" evidence="5">
    <location>
        <begin position="507"/>
        <end position="582"/>
    </location>
</feature>
<organism evidence="6 7">
    <name type="scientific">Amycolatopsis plumensis</name>
    <dbReference type="NCBI Taxonomy" id="236508"/>
    <lineage>
        <taxon>Bacteria</taxon>
        <taxon>Bacillati</taxon>
        <taxon>Actinomycetota</taxon>
        <taxon>Actinomycetes</taxon>
        <taxon>Pseudonocardiales</taxon>
        <taxon>Pseudonocardiaceae</taxon>
        <taxon>Amycolatopsis</taxon>
    </lineage>
</organism>
<dbReference type="PROSITE" id="PS00455">
    <property type="entry name" value="AMP_BINDING"/>
    <property type="match status" value="1"/>
</dbReference>
<reference evidence="6 7" key="1">
    <citation type="submission" date="2024-09" db="EMBL/GenBank/DDBJ databases">
        <authorList>
            <person name="Sun Q."/>
            <person name="Mori K."/>
        </authorList>
    </citation>
    <scope>NUCLEOTIDE SEQUENCE [LARGE SCALE GENOMIC DNA]</scope>
    <source>
        <strain evidence="6 7">JCM 13852</strain>
    </source>
</reference>
<protein>
    <submittedName>
        <fullName evidence="6">Amino acid adenylation domain-containing protein</fullName>
    </submittedName>
</protein>
<evidence type="ECO:0000256" key="3">
    <source>
        <dbReference type="ARBA" id="ARBA00022553"/>
    </source>
</evidence>
<dbReference type="Pfam" id="PF00550">
    <property type="entry name" value="PP-binding"/>
    <property type="match status" value="1"/>
</dbReference>
<dbReference type="PROSITE" id="PS50075">
    <property type="entry name" value="CARRIER"/>
    <property type="match status" value="1"/>
</dbReference>
<dbReference type="EMBL" id="JBHMBK010000014">
    <property type="protein sequence ID" value="MFB9686496.1"/>
    <property type="molecule type" value="Genomic_DNA"/>
</dbReference>
<comment type="caution">
    <text evidence="6">The sequence shown here is derived from an EMBL/GenBank/DDBJ whole genome shotgun (WGS) entry which is preliminary data.</text>
</comment>
<dbReference type="RefSeq" id="WP_378195750.1">
    <property type="nucleotide sequence ID" value="NZ_JBHMBK010000014.1"/>
</dbReference>
<dbReference type="InterPro" id="IPR009081">
    <property type="entry name" value="PP-bd_ACP"/>
</dbReference>
<sequence>MDLRPTPDLIEEQCHRAPDATAVTFEGTHLTFAELDDRAARFAARLRALGVGAETVVGVCLPRGIDLIVTLVAIWQAGGAYVPLDPDYPRERLRYMVADAAPAVLVTDTTDRVGALLDDNEHRPELVCLDRDRGTVLAGARIDRRVRTAPDNLAYVIYTSGSTGRPKGTMLDHRSVANYLAWTRDLLPVGAGDAVLLRTAISFDPSVWELFLPLTTGARLVVPKQDGHREPDYLSALIARERVTVAQFVPSLLHLFLDEADPASCASLRWLVAGGEALPATLADRVAAALDVEFYNFYGPTETTISSTFARCRGGESPVPIGVAVPGNTLHVLDEHLRPVPPGTPGELHIGGVAVCRGYFRRPGLTADRFVPDPTAPGGRLYRTGDLVRERPDGQLDYLGRLDNQIKVNGVRVEAGEIEAVLTGHPGVAAAVVHQRDGRLVAYVVPRPGTPGPGARELREHLADSLPAMVVPRYYVTLPRFPLNPAGKVDRAALPAPGPERAEDHVAPSNDLERRLAEIWSAVLGADGVGVTDHFLDVGGHSLAGIRIVTRIARQLGVRLTLADLLRAGTIAGLADLISTRGRDAADEPRPLPRDGRPLPLSFAQEQLWFVEQVGDQAGTYNVALALHLSGPLDVDVLREAVTGLLTRHETLRTTFHAENGVPYVQVHPPGAVRMAVEDVAPDEVAAALAEETARPFDMATYPLVRARVLRVGADEHVLVVVVHHIVADGMSLDVLARDLGSIYAGAELPVPAMQYADFAAWQRERLTGARLDAGLSYWKSALDGAELVLDLPSDLVRPAVQDFRGGRASFTVDGILCARLRELARAGQATLFMVLLAGYQALLARYTGRDDVLVGSPVSGRDHVDFEPLAGLFVNTVVFRTSVSGDPSFRQLLDRVAATALGAYAHQDVPFERLVEALAPDRDLTRHPIVQAQFVVESDPAAGFAVPDLAARSVPIPVVGVKCDLRLAVTEHAGGLAGTLEFDRDVVDQAWAETFVAHWLRLLDLVAAEPDRPVTRVPLTPAPVPRRVTPAVADPWEPVARQIAARPDRVAVRAAGTDVTYAELGARVDRLATRLVAAGAGPETLVAVHLGRDAELVVALMAVWRAGAGFVPLDPEHPPARLAGILDDTRPGVLLTKKPLPGFRGSGGPGGRHAGRPDRGAPPGRAGQPGLRRAHLRLDRGGQGDRGHAPRRGELFRGYAAARVRGP</sequence>
<dbReference type="Pfam" id="PF00501">
    <property type="entry name" value="AMP-binding"/>
    <property type="match status" value="2"/>
</dbReference>
<dbReference type="SUPFAM" id="SSF52777">
    <property type="entry name" value="CoA-dependent acyltransferases"/>
    <property type="match status" value="2"/>
</dbReference>
<keyword evidence="7" id="KW-1185">Reference proteome</keyword>
<dbReference type="Pfam" id="PF00668">
    <property type="entry name" value="Condensation"/>
    <property type="match status" value="1"/>
</dbReference>
<evidence type="ECO:0000256" key="2">
    <source>
        <dbReference type="ARBA" id="ARBA00022450"/>
    </source>
</evidence>
<dbReference type="CDD" id="cd17646">
    <property type="entry name" value="A_NRPS_AB3403-like"/>
    <property type="match status" value="1"/>
</dbReference>
<gene>
    <name evidence="6" type="ORF">ACFFTO_20070</name>
</gene>
<dbReference type="SMART" id="SM00823">
    <property type="entry name" value="PKS_PP"/>
    <property type="match status" value="1"/>
</dbReference>
<dbReference type="SUPFAM" id="SSF47336">
    <property type="entry name" value="ACP-like"/>
    <property type="match status" value="1"/>
</dbReference>
<evidence type="ECO:0000313" key="7">
    <source>
        <dbReference type="Proteomes" id="UP001589535"/>
    </source>
</evidence>
<dbReference type="InterPro" id="IPR001242">
    <property type="entry name" value="Condensation_dom"/>
</dbReference>
<dbReference type="Pfam" id="PF13193">
    <property type="entry name" value="AMP-binding_C"/>
    <property type="match status" value="1"/>
</dbReference>
<keyword evidence="2" id="KW-0596">Phosphopantetheine</keyword>
<feature type="compositionally biased region" description="Basic and acidic residues" evidence="4">
    <location>
        <begin position="1177"/>
        <end position="1196"/>
    </location>
</feature>
<dbReference type="InterPro" id="IPR025110">
    <property type="entry name" value="AMP-bd_C"/>
</dbReference>
<dbReference type="NCBIfam" id="TIGR01733">
    <property type="entry name" value="AA-adenyl-dom"/>
    <property type="match status" value="1"/>
</dbReference>
<comment type="cofactor">
    <cofactor evidence="1">
        <name>pantetheine 4'-phosphate</name>
        <dbReference type="ChEBI" id="CHEBI:47942"/>
    </cofactor>
</comment>
<dbReference type="Gene3D" id="1.10.1200.10">
    <property type="entry name" value="ACP-like"/>
    <property type="match status" value="1"/>
</dbReference>
<dbReference type="InterPro" id="IPR023213">
    <property type="entry name" value="CAT-like_dom_sf"/>
</dbReference>
<proteinExistence type="predicted"/>
<dbReference type="InterPro" id="IPR000873">
    <property type="entry name" value="AMP-dep_synth/lig_dom"/>
</dbReference>
<dbReference type="Gene3D" id="3.40.50.980">
    <property type="match status" value="4"/>
</dbReference>
<dbReference type="InterPro" id="IPR036736">
    <property type="entry name" value="ACP-like_sf"/>
</dbReference>
<dbReference type="Gene3D" id="3.30.300.30">
    <property type="match status" value="1"/>
</dbReference>
<dbReference type="InterPro" id="IPR045851">
    <property type="entry name" value="AMP-bd_C_sf"/>
</dbReference>
<dbReference type="Gene3D" id="3.30.559.10">
    <property type="entry name" value="Chloramphenicol acetyltransferase-like domain"/>
    <property type="match status" value="1"/>
</dbReference>
<dbReference type="Gene3D" id="3.30.559.30">
    <property type="entry name" value="Nonribosomal peptide synthetase, condensation domain"/>
    <property type="match status" value="1"/>
</dbReference>
<evidence type="ECO:0000256" key="1">
    <source>
        <dbReference type="ARBA" id="ARBA00001957"/>
    </source>
</evidence>
<name>A0ABV5U534_9PSEU</name>
<evidence type="ECO:0000256" key="4">
    <source>
        <dbReference type="SAM" id="MobiDB-lite"/>
    </source>
</evidence>
<dbReference type="Gene3D" id="2.30.38.10">
    <property type="entry name" value="Luciferase, Domain 3"/>
    <property type="match status" value="1"/>
</dbReference>
<dbReference type="InterPro" id="IPR010071">
    <property type="entry name" value="AA_adenyl_dom"/>
</dbReference>
<dbReference type="PROSITE" id="PS00012">
    <property type="entry name" value="PHOSPHOPANTETHEINE"/>
    <property type="match status" value="1"/>
</dbReference>
<dbReference type="CDD" id="cd19531">
    <property type="entry name" value="LCL_NRPS-like"/>
    <property type="match status" value="1"/>
</dbReference>
<feature type="region of interest" description="Disordered" evidence="4">
    <location>
        <begin position="1139"/>
        <end position="1208"/>
    </location>
</feature>
<dbReference type="InterPro" id="IPR020845">
    <property type="entry name" value="AMP-binding_CS"/>
</dbReference>
<dbReference type="SUPFAM" id="SSF56801">
    <property type="entry name" value="Acetyl-CoA synthetase-like"/>
    <property type="match status" value="2"/>
</dbReference>
<accession>A0ABV5U534</accession>
<evidence type="ECO:0000259" key="5">
    <source>
        <dbReference type="PROSITE" id="PS50075"/>
    </source>
</evidence>